<evidence type="ECO:0000256" key="3">
    <source>
        <dbReference type="ARBA" id="ARBA00022514"/>
    </source>
</evidence>
<evidence type="ECO:0000256" key="1">
    <source>
        <dbReference type="ARBA" id="ARBA00004613"/>
    </source>
</evidence>
<dbReference type="Pfam" id="PF02372">
    <property type="entry name" value="IL15"/>
    <property type="match status" value="1"/>
</dbReference>
<dbReference type="GO" id="GO:0001819">
    <property type="term" value="P:positive regulation of cytokine production"/>
    <property type="evidence" value="ECO:0007669"/>
    <property type="project" value="TreeGrafter"/>
</dbReference>
<dbReference type="GO" id="GO:0005125">
    <property type="term" value="F:cytokine activity"/>
    <property type="evidence" value="ECO:0007669"/>
    <property type="project" value="UniProtKB-KW"/>
</dbReference>
<evidence type="ECO:0000256" key="4">
    <source>
        <dbReference type="ARBA" id="ARBA00022525"/>
    </source>
</evidence>
<evidence type="ECO:0000313" key="8">
    <source>
        <dbReference type="EMBL" id="KAG8522180.1"/>
    </source>
</evidence>
<dbReference type="Gene3D" id="1.20.1250.70">
    <property type="entry name" value="Interleukin-15/Interleukin-21"/>
    <property type="match status" value="1"/>
</dbReference>
<dbReference type="GO" id="GO:0005615">
    <property type="term" value="C:extracellular space"/>
    <property type="evidence" value="ECO:0007669"/>
    <property type="project" value="UniProtKB-KW"/>
</dbReference>
<keyword evidence="3 7" id="KW-0202">Cytokine</keyword>
<dbReference type="InterPro" id="IPR020466">
    <property type="entry name" value="IL-15_mml"/>
</dbReference>
<keyword evidence="6" id="KW-1015">Disulfide bond</keyword>
<dbReference type="GO" id="GO:0005126">
    <property type="term" value="F:cytokine receptor binding"/>
    <property type="evidence" value="ECO:0007669"/>
    <property type="project" value="InterPro"/>
</dbReference>
<accession>A0A8J6APH4</accession>
<comment type="similarity">
    <text evidence="2 7">Belongs to the IL-15/IL-21 family.</text>
</comment>
<gene>
    <name evidence="8" type="ORF">J0S82_015051</name>
</gene>
<dbReference type="AlphaFoldDB" id="A0A8J6APH4"/>
<keyword evidence="9" id="KW-1185">Reference proteome</keyword>
<dbReference type="SUPFAM" id="SSF47266">
    <property type="entry name" value="4-helical cytokines"/>
    <property type="match status" value="1"/>
</dbReference>
<sequence>MTLDHNTVYDLQELATPLQCMSPHPPLCNRYLPPGSLSPLPWELRSPKSDSTVQKKSHMKANIAEKRSVRFHGHARRFVVKNEPCSQLRLTPPGTGNLLSESLGLLGEIHGCNRNRHFFSHRRCPSSVVGGWKDLIVLCPYTRLLRTIPSLPSVPPFLPLQCPIMGSSLDIRGSNDRFVCIFQKPYLRGTSFQCYLCLLLNSHFLTEAGVHVFIFRRALHLFSRLLLFAFAFSFISAGLPKTEANWNYVMHDLKKIKDLIQPECKVTAMKCFLLELHVISHESKNKNITETVENLIILANSSLSSVRVSLLVAGRAMVDAQLMLDGDIFSWITKGHGE</sequence>
<evidence type="ECO:0000256" key="6">
    <source>
        <dbReference type="ARBA" id="ARBA00023157"/>
    </source>
</evidence>
<dbReference type="InterPro" id="IPR009079">
    <property type="entry name" value="4_helix_cytokine-like_core"/>
</dbReference>
<protein>
    <recommendedName>
        <fullName evidence="7">Interleukin</fullName>
    </recommendedName>
</protein>
<dbReference type="GO" id="GO:0050778">
    <property type="term" value="P:positive regulation of immune response"/>
    <property type="evidence" value="ECO:0007669"/>
    <property type="project" value="TreeGrafter"/>
</dbReference>
<evidence type="ECO:0000256" key="2">
    <source>
        <dbReference type="ARBA" id="ARBA00006050"/>
    </source>
</evidence>
<dbReference type="EMBL" id="JAGFMF010011444">
    <property type="protein sequence ID" value="KAG8522180.1"/>
    <property type="molecule type" value="Genomic_DNA"/>
</dbReference>
<dbReference type="GO" id="GO:0042119">
    <property type="term" value="P:neutrophil activation"/>
    <property type="evidence" value="ECO:0007669"/>
    <property type="project" value="TreeGrafter"/>
</dbReference>
<dbReference type="PANTHER" id="PTHR14356">
    <property type="entry name" value="INTERLEUKIN-15-RELATED"/>
    <property type="match status" value="1"/>
</dbReference>
<comment type="caution">
    <text evidence="8">The sequence shown here is derived from an EMBL/GenBank/DDBJ whole genome shotgun (WGS) entry which is preliminary data.</text>
</comment>
<dbReference type="Proteomes" id="UP000700334">
    <property type="component" value="Unassembled WGS sequence"/>
</dbReference>
<dbReference type="GO" id="GO:0006955">
    <property type="term" value="P:immune response"/>
    <property type="evidence" value="ECO:0007669"/>
    <property type="project" value="InterPro"/>
</dbReference>
<keyword evidence="4" id="KW-0964">Secreted</keyword>
<keyword evidence="5" id="KW-0732">Signal</keyword>
<evidence type="ECO:0000313" key="9">
    <source>
        <dbReference type="Proteomes" id="UP000700334"/>
    </source>
</evidence>
<dbReference type="InterPro" id="IPR003443">
    <property type="entry name" value="IL-15/IL-21_fam"/>
</dbReference>
<proteinExistence type="inferred from homology"/>
<organism evidence="8 9">
    <name type="scientific">Galemys pyrenaicus</name>
    <name type="common">Iberian desman</name>
    <name type="synonym">Pyrenean desman</name>
    <dbReference type="NCBI Taxonomy" id="202257"/>
    <lineage>
        <taxon>Eukaryota</taxon>
        <taxon>Metazoa</taxon>
        <taxon>Chordata</taxon>
        <taxon>Craniata</taxon>
        <taxon>Vertebrata</taxon>
        <taxon>Euteleostomi</taxon>
        <taxon>Mammalia</taxon>
        <taxon>Eutheria</taxon>
        <taxon>Laurasiatheria</taxon>
        <taxon>Eulipotyphla</taxon>
        <taxon>Talpidae</taxon>
        <taxon>Galemys</taxon>
    </lineage>
</organism>
<dbReference type="GO" id="GO:0042102">
    <property type="term" value="P:positive regulation of T cell proliferation"/>
    <property type="evidence" value="ECO:0007669"/>
    <property type="project" value="TreeGrafter"/>
</dbReference>
<evidence type="ECO:0000256" key="7">
    <source>
        <dbReference type="RuleBase" id="RU003453"/>
    </source>
</evidence>
<dbReference type="PRINTS" id="PR01947">
    <property type="entry name" value="INTLKN15MAML"/>
</dbReference>
<name>A0A8J6APH4_GALPY</name>
<comment type="subcellular location">
    <subcellularLocation>
        <location evidence="1">Secreted</location>
    </subcellularLocation>
</comment>
<dbReference type="OrthoDB" id="8905762at2759"/>
<reference evidence="8" key="1">
    <citation type="journal article" date="2021" name="Evol. Appl.">
        <title>The genome of the Pyrenean desman and the effects of bottlenecks and inbreeding on the genomic landscape of an endangered species.</title>
        <authorList>
            <person name="Escoda L."/>
            <person name="Castresana J."/>
        </authorList>
    </citation>
    <scope>NUCLEOTIDE SEQUENCE</scope>
    <source>
        <strain evidence="8">IBE-C5619</strain>
    </source>
</reference>
<evidence type="ECO:0000256" key="5">
    <source>
        <dbReference type="ARBA" id="ARBA00022729"/>
    </source>
</evidence>
<dbReference type="PANTHER" id="PTHR14356:SF3">
    <property type="entry name" value="INTERLEUKIN-15"/>
    <property type="match status" value="1"/>
</dbReference>